<dbReference type="Pfam" id="PF04545">
    <property type="entry name" value="Sigma70_r4"/>
    <property type="match status" value="1"/>
</dbReference>
<keyword evidence="2" id="KW-0731">Sigma factor</keyword>
<protein>
    <submittedName>
        <fullName evidence="6">Sigma-70 family RNA polymerase sigma factor</fullName>
    </submittedName>
</protein>
<keyword evidence="3" id="KW-0238">DNA-binding</keyword>
<keyword evidence="4" id="KW-0804">Transcription</keyword>
<dbReference type="PANTHER" id="PTHR30385:SF7">
    <property type="entry name" value="RNA POLYMERASE SIGMA FACTOR FLIA"/>
    <property type="match status" value="1"/>
</dbReference>
<dbReference type="InterPro" id="IPR013324">
    <property type="entry name" value="RNA_pol_sigma_r3/r4-like"/>
</dbReference>
<name>A0AA90P6E5_9BACI</name>
<dbReference type="GO" id="GO:0016987">
    <property type="term" value="F:sigma factor activity"/>
    <property type="evidence" value="ECO:0007669"/>
    <property type="project" value="UniProtKB-KW"/>
</dbReference>
<dbReference type="NCBIfam" id="TIGR02937">
    <property type="entry name" value="sigma70-ECF"/>
    <property type="match status" value="1"/>
</dbReference>
<dbReference type="PANTHER" id="PTHR30385">
    <property type="entry name" value="SIGMA FACTOR F FLAGELLAR"/>
    <property type="match status" value="1"/>
</dbReference>
<evidence type="ECO:0000259" key="5">
    <source>
        <dbReference type="Pfam" id="PF04545"/>
    </source>
</evidence>
<evidence type="ECO:0000313" key="7">
    <source>
        <dbReference type="Proteomes" id="UP001178277"/>
    </source>
</evidence>
<comment type="caution">
    <text evidence="6">The sequence shown here is derived from an EMBL/GenBank/DDBJ whole genome shotgun (WGS) entry which is preliminary data.</text>
</comment>
<dbReference type="EMBL" id="JAUUTP010000016">
    <property type="protein sequence ID" value="MDP1419839.1"/>
    <property type="molecule type" value="Genomic_DNA"/>
</dbReference>
<feature type="domain" description="RNA polymerase sigma-70 region 4" evidence="5">
    <location>
        <begin position="139"/>
        <end position="188"/>
    </location>
</feature>
<dbReference type="RefSeq" id="WP_305161071.1">
    <property type="nucleotide sequence ID" value="NZ_JAUUTP010000016.1"/>
</dbReference>
<accession>A0AA90P6E5</accession>
<dbReference type="InterPro" id="IPR007630">
    <property type="entry name" value="RNA_pol_sigma70_r4"/>
</dbReference>
<evidence type="ECO:0000256" key="3">
    <source>
        <dbReference type="ARBA" id="ARBA00023125"/>
    </source>
</evidence>
<proteinExistence type="predicted"/>
<gene>
    <name evidence="6" type="ORF">Q8G35_15930</name>
</gene>
<evidence type="ECO:0000256" key="1">
    <source>
        <dbReference type="ARBA" id="ARBA00023015"/>
    </source>
</evidence>
<organism evidence="6 7">
    <name type="scientific">Peribacillus simplex</name>
    <dbReference type="NCBI Taxonomy" id="1478"/>
    <lineage>
        <taxon>Bacteria</taxon>
        <taxon>Bacillati</taxon>
        <taxon>Bacillota</taxon>
        <taxon>Bacilli</taxon>
        <taxon>Bacillales</taxon>
        <taxon>Bacillaceae</taxon>
        <taxon>Peribacillus</taxon>
    </lineage>
</organism>
<dbReference type="Gene3D" id="1.20.140.160">
    <property type="match status" value="1"/>
</dbReference>
<dbReference type="InterPro" id="IPR014284">
    <property type="entry name" value="RNA_pol_sigma-70_dom"/>
</dbReference>
<sequence length="201" mass="23490">MSIVANSHQVKDLLNKSKIMVNPLLRGFLEDEEYFSLFEKAILDPTEENKDRVEEVFKSHYEKIRLESYLKSLIRYYSIDFDKKVRKIRGRFTLSLDNPIGFFESFKDLIVDENAEDFDSEPENKTLRDEVDNELLVQALDVLTESQYKILDLIYIKNLSKTEIANLINSSPQNISQIHKKAIKKLKKSIAGENIKNRRSV</sequence>
<dbReference type="GO" id="GO:0006352">
    <property type="term" value="P:DNA-templated transcription initiation"/>
    <property type="evidence" value="ECO:0007669"/>
    <property type="project" value="InterPro"/>
</dbReference>
<dbReference type="Proteomes" id="UP001178277">
    <property type="component" value="Unassembled WGS sequence"/>
</dbReference>
<evidence type="ECO:0000256" key="4">
    <source>
        <dbReference type="ARBA" id="ARBA00023163"/>
    </source>
</evidence>
<keyword evidence="1" id="KW-0805">Transcription regulation</keyword>
<dbReference type="GO" id="GO:0003677">
    <property type="term" value="F:DNA binding"/>
    <property type="evidence" value="ECO:0007669"/>
    <property type="project" value="UniProtKB-KW"/>
</dbReference>
<dbReference type="AlphaFoldDB" id="A0AA90P6E5"/>
<evidence type="ECO:0000256" key="2">
    <source>
        <dbReference type="ARBA" id="ARBA00023082"/>
    </source>
</evidence>
<dbReference type="SUPFAM" id="SSF88659">
    <property type="entry name" value="Sigma3 and sigma4 domains of RNA polymerase sigma factors"/>
    <property type="match status" value="1"/>
</dbReference>
<reference evidence="6" key="1">
    <citation type="submission" date="2023-07" db="EMBL/GenBank/DDBJ databases">
        <title>Murine gut Bacillus species.</title>
        <authorList>
            <person name="Gutman E."/>
            <person name="Hashuel R."/>
            <person name="Litvak Y."/>
        </authorList>
    </citation>
    <scope>NUCLEOTIDE SEQUENCE</scope>
    <source>
        <strain evidence="6">RU283</strain>
    </source>
</reference>
<evidence type="ECO:0000313" key="6">
    <source>
        <dbReference type="EMBL" id="MDP1419839.1"/>
    </source>
</evidence>